<evidence type="ECO:0000313" key="1">
    <source>
        <dbReference type="EMBL" id="OIP97524.1"/>
    </source>
</evidence>
<dbReference type="Proteomes" id="UP000183245">
    <property type="component" value="Unassembled WGS sequence"/>
</dbReference>
<name>A0A1J5IKE0_9BACT</name>
<dbReference type="STRING" id="1817892.AUK40_03070"/>
<evidence type="ECO:0000313" key="2">
    <source>
        <dbReference type="Proteomes" id="UP000183245"/>
    </source>
</evidence>
<comment type="caution">
    <text evidence="1">The sequence shown here is derived from an EMBL/GenBank/DDBJ whole genome shotgun (WGS) entry which is preliminary data.</text>
</comment>
<reference evidence="1 2" key="1">
    <citation type="journal article" date="2016" name="Environ. Microbiol.">
        <title>Genomic resolution of a cold subsurface aquifer community provides metabolic insights for novel microbes adapted to high CO concentrations.</title>
        <authorList>
            <person name="Probst A.J."/>
            <person name="Castelle C.J."/>
            <person name="Singh A."/>
            <person name="Brown C.T."/>
            <person name="Anantharaman K."/>
            <person name="Sharon I."/>
            <person name="Hug L.A."/>
            <person name="Burstein D."/>
            <person name="Emerson J.B."/>
            <person name="Thomas B.C."/>
            <person name="Banfield J.F."/>
        </authorList>
    </citation>
    <scope>NUCLEOTIDE SEQUENCE [LARGE SCALE GENOMIC DNA]</scope>
    <source>
        <strain evidence="1">CG2_30_54_11</strain>
    </source>
</reference>
<gene>
    <name evidence="1" type="ORF">AUK40_03070</name>
</gene>
<organism evidence="1 2">
    <name type="scientific">Candidatus Wirthbacteria bacterium CG2_30_54_11</name>
    <dbReference type="NCBI Taxonomy" id="1817892"/>
    <lineage>
        <taxon>Bacteria</taxon>
        <taxon>Candidatus Wirthbacteria</taxon>
    </lineage>
</organism>
<dbReference type="EMBL" id="MNZT01000053">
    <property type="protein sequence ID" value="OIP97524.1"/>
    <property type="molecule type" value="Genomic_DNA"/>
</dbReference>
<accession>A0A1J5IKE0</accession>
<protein>
    <submittedName>
        <fullName evidence="1">Uncharacterized protein</fullName>
    </submittedName>
</protein>
<proteinExistence type="predicted"/>
<dbReference type="AlphaFoldDB" id="A0A1J5IKE0"/>
<sequence>MLITPSGDPICFTTLAGDEAKLYEADPSMGNDLSILVVGDKYWIYLNNDQYIRIARSGPKHMASEFAALMAELQQERDLKSLERGTDDKSIWDAIK</sequence>